<evidence type="ECO:0000313" key="1">
    <source>
        <dbReference type="EMBL" id="KAJ7528764.1"/>
    </source>
</evidence>
<proteinExistence type="predicted"/>
<comment type="caution">
    <text evidence="1">The sequence shown here is derived from an EMBL/GenBank/DDBJ whole genome shotgun (WGS) entry which is preliminary data.</text>
</comment>
<keyword evidence="2" id="KW-1185">Reference proteome</keyword>
<name>A0ACC2BG32_DIPCM</name>
<sequence>MINSEGSMEDFSQLLNTERVDFCECKQVAYATSSVYGAETDSLSATMFDLLSYPVKDVNAVTPHIFPNELLFCTSNPSTSGSLYVDSSLMLNTKNLKSDLSQAVPQIVSLDNSSMQCLTGSSLNSTLGYLHLPQSFQENGQAITKHRLWQEEKFALEHLKNLPLYESDITVDDESQICNNGSYLPYCNATSPVSNTGNSSALNSDELQTDLVEDNTGISNSFQVLLREHVRYKRSCDSFTVTENLNSLPSVPDHDPVLTCNRNNVSFLPFSMLENSLLHSSPDYDYSLFSNMRDNIHENPEPSRFSPERNASSFDLLSSIIASPSTISFDSPAASGLEYLKTSTSNHLQCVSLHPTKGTTCSDAYFHNHSDKKNSLRTNVDEELHVDSNNSCESPGKLSVTMSPNLKEEGSKKRCQEISYLAREDPTAKRRLELRDGNSCTLTRSSSCTSGESCCNLPFDREGDRKISMSSKEFRNQALNMDNMYKPRAGQGCANDSQSIAARIRRERISERLKILQNLVPNGTKVDQVTMLEKAISYVKFLQLQVKVLSSDDYWPNQETSKMPSSDNSQHVSDGVPTDGIKTEPGMKPDQAQIVAST</sequence>
<dbReference type="Proteomes" id="UP001162992">
    <property type="component" value="Chromosome 15"/>
</dbReference>
<reference evidence="2" key="1">
    <citation type="journal article" date="2024" name="Proc. Natl. Acad. Sci. U.S.A.">
        <title>Extraordinary preservation of gene collinearity over three hundred million years revealed in homosporous lycophytes.</title>
        <authorList>
            <person name="Li C."/>
            <person name="Wickell D."/>
            <person name="Kuo L.Y."/>
            <person name="Chen X."/>
            <person name="Nie B."/>
            <person name="Liao X."/>
            <person name="Peng D."/>
            <person name="Ji J."/>
            <person name="Jenkins J."/>
            <person name="Williams M."/>
            <person name="Shu S."/>
            <person name="Plott C."/>
            <person name="Barry K."/>
            <person name="Rajasekar S."/>
            <person name="Grimwood J."/>
            <person name="Han X."/>
            <person name="Sun S."/>
            <person name="Hou Z."/>
            <person name="He W."/>
            <person name="Dai G."/>
            <person name="Sun C."/>
            <person name="Schmutz J."/>
            <person name="Leebens-Mack J.H."/>
            <person name="Li F.W."/>
            <person name="Wang L."/>
        </authorList>
    </citation>
    <scope>NUCLEOTIDE SEQUENCE [LARGE SCALE GENOMIC DNA]</scope>
    <source>
        <strain evidence="2">cv. PW_Plant_1</strain>
    </source>
</reference>
<dbReference type="EMBL" id="CM055106">
    <property type="protein sequence ID" value="KAJ7528764.1"/>
    <property type="molecule type" value="Genomic_DNA"/>
</dbReference>
<protein>
    <submittedName>
        <fullName evidence="1">Uncharacterized protein</fullName>
    </submittedName>
</protein>
<organism evidence="1 2">
    <name type="scientific">Diphasiastrum complanatum</name>
    <name type="common">Issler's clubmoss</name>
    <name type="synonym">Lycopodium complanatum</name>
    <dbReference type="NCBI Taxonomy" id="34168"/>
    <lineage>
        <taxon>Eukaryota</taxon>
        <taxon>Viridiplantae</taxon>
        <taxon>Streptophyta</taxon>
        <taxon>Embryophyta</taxon>
        <taxon>Tracheophyta</taxon>
        <taxon>Lycopodiopsida</taxon>
        <taxon>Lycopodiales</taxon>
        <taxon>Lycopodiaceae</taxon>
        <taxon>Lycopodioideae</taxon>
        <taxon>Diphasiastrum</taxon>
    </lineage>
</organism>
<evidence type="ECO:0000313" key="2">
    <source>
        <dbReference type="Proteomes" id="UP001162992"/>
    </source>
</evidence>
<accession>A0ACC2BG32</accession>
<gene>
    <name evidence="1" type="ORF">O6H91_15G018400</name>
</gene>